<keyword evidence="3" id="KW-1185">Reference proteome</keyword>
<proteinExistence type="predicted"/>
<protein>
    <recommendedName>
        <fullName evidence="1">Spore coat protein U/FanG domain-containing protein</fullName>
    </recommendedName>
</protein>
<accession>A0A2R8CJ37</accession>
<sequence>MGGRHMYRASRLMGTCLVGLYLMGWSVPKCYAAQESFEVSATVTPGCLVQGGSAQGSRWGVLDFGTHSALSSAVVTTALTPSETIRLQCTRGLSLSMSVNQGQHYGGGARQLQSTGGAAVPYRLYSTSAMDNELLPGQAVSLTAPDDGVDVQLPIYGRLQLSPEDPPGSYTDQLIVTLSW</sequence>
<name>A0A2R8CJ37_9GAMM</name>
<dbReference type="PANTHER" id="PTHR37089">
    <property type="entry name" value="PROTEIN U-RELATED"/>
    <property type="match status" value="1"/>
</dbReference>
<dbReference type="InterPro" id="IPR007893">
    <property type="entry name" value="Spore_coat_U/FanG"/>
</dbReference>
<organism evidence="2 3">
    <name type="scientific">Kushneria phyllosphaerae</name>
    <dbReference type="NCBI Taxonomy" id="2100822"/>
    <lineage>
        <taxon>Bacteria</taxon>
        <taxon>Pseudomonadati</taxon>
        <taxon>Pseudomonadota</taxon>
        <taxon>Gammaproteobacteria</taxon>
        <taxon>Oceanospirillales</taxon>
        <taxon>Halomonadaceae</taxon>
        <taxon>Kushneria</taxon>
    </lineage>
</organism>
<dbReference type="AlphaFoldDB" id="A0A2R8CJ37"/>
<evidence type="ECO:0000259" key="1">
    <source>
        <dbReference type="Pfam" id="PF05229"/>
    </source>
</evidence>
<gene>
    <name evidence="2" type="ORF">KSP9073_00930</name>
</gene>
<dbReference type="EMBL" id="ONZI01000001">
    <property type="protein sequence ID" value="SPJ32928.1"/>
    <property type="molecule type" value="Genomic_DNA"/>
</dbReference>
<reference evidence="3" key="1">
    <citation type="submission" date="2018-03" db="EMBL/GenBank/DDBJ databases">
        <authorList>
            <person name="Navarro De La Torre S."/>
        </authorList>
    </citation>
    <scope>NUCLEOTIDE SEQUENCE [LARGE SCALE GENOMIC DNA]</scope>
    <source>
        <strain evidence="3">EAod3</strain>
    </source>
</reference>
<evidence type="ECO:0000313" key="3">
    <source>
        <dbReference type="Proteomes" id="UP000244934"/>
    </source>
</evidence>
<dbReference type="Proteomes" id="UP000244934">
    <property type="component" value="Unassembled WGS sequence"/>
</dbReference>
<feature type="domain" description="Spore coat protein U/FanG" evidence="1">
    <location>
        <begin position="35"/>
        <end position="177"/>
    </location>
</feature>
<evidence type="ECO:0000313" key="2">
    <source>
        <dbReference type="EMBL" id="SPJ32928.1"/>
    </source>
</evidence>
<dbReference type="InterPro" id="IPR053167">
    <property type="entry name" value="Spore_coat_component"/>
</dbReference>
<dbReference type="PANTHER" id="PTHR37089:SF4">
    <property type="entry name" value="EXPORTED PROTEIN"/>
    <property type="match status" value="1"/>
</dbReference>
<dbReference type="Pfam" id="PF05229">
    <property type="entry name" value="SCPU"/>
    <property type="match status" value="1"/>
</dbReference>
<dbReference type="SMART" id="SM00972">
    <property type="entry name" value="SCPU"/>
    <property type="match status" value="1"/>
</dbReference>